<dbReference type="EMBL" id="FRCS01000020">
    <property type="protein sequence ID" value="SHN47138.1"/>
    <property type="molecule type" value="Genomic_DNA"/>
</dbReference>
<dbReference type="OrthoDB" id="4909260at2"/>
<accession>A0A1M7RM27</accession>
<dbReference type="InterPro" id="IPR023606">
    <property type="entry name" value="CoA-Trfase_III_dom_1_sf"/>
</dbReference>
<dbReference type="GO" id="GO:0016740">
    <property type="term" value="F:transferase activity"/>
    <property type="evidence" value="ECO:0007669"/>
    <property type="project" value="UniProtKB-KW"/>
</dbReference>
<name>A0A1M7RM27_9ACTN</name>
<dbReference type="RefSeq" id="WP_073264713.1">
    <property type="nucleotide sequence ID" value="NZ_FRCS01000020.1"/>
</dbReference>
<keyword evidence="2" id="KW-1185">Reference proteome</keyword>
<keyword evidence="1" id="KW-0808">Transferase</keyword>
<reference evidence="1 2" key="1">
    <citation type="submission" date="2016-11" db="EMBL/GenBank/DDBJ databases">
        <authorList>
            <person name="Jaros S."/>
            <person name="Januszkiewicz K."/>
            <person name="Wedrychowicz H."/>
        </authorList>
    </citation>
    <scope>NUCLEOTIDE SEQUENCE [LARGE SCALE GENOMIC DNA]</scope>
    <source>
        <strain evidence="1 2">DSM 46144</strain>
    </source>
</reference>
<sequence length="398" mass="40508">MFAVRCCDVPGRCAVETWFAWGLADLTGAPDDPPGAPSAPVAARVEALVAALAPLDVDAAHVLAGRAALHGWKRAGRTSANGSCRLLRAADGWLAVNLSRPTDLDLLPALLEAEVSSDHWGSVAAAAASRPAEVLADRAQLLGIPAAVLGSAAGLAPLRTHRLGEPGPRLGDAGRLGSCVVLDLSAMWAGPLCVHLLGRAGAHVVKVEDVRRPDGARFGPPEFYAELHAGHASVVLDFGTPAGRAALAALAAEADVVVESSRPRALRRLGLVAEDWLAARAGRTWISITGYGRDDPAQRVAFGDDAAVAGGLVATAPDGSPVFCGDAIADPLTGLYAAAAGLASRRSGGGHLLDVAMAGVCAAVNRPADGPAYLHRRGADGTLRHVPEGAAADPDTAR</sequence>
<dbReference type="SUPFAM" id="SSF89796">
    <property type="entry name" value="CoA-transferase family III (CaiB/BaiF)"/>
    <property type="match status" value="1"/>
</dbReference>
<gene>
    <name evidence="1" type="ORF">SAMN05443668_12094</name>
</gene>
<dbReference type="STRING" id="134849.SAMN05443668_12094"/>
<protein>
    <submittedName>
        <fullName evidence="1">CoA-transferase family III</fullName>
    </submittedName>
</protein>
<evidence type="ECO:0000313" key="1">
    <source>
        <dbReference type="EMBL" id="SHN47138.1"/>
    </source>
</evidence>
<dbReference type="InterPro" id="IPR050509">
    <property type="entry name" value="CoA-transferase_III"/>
</dbReference>
<dbReference type="PANTHER" id="PTHR48228:SF7">
    <property type="entry name" value="FATTY ACYL-COA TRANSFERASE RV3272-RELATED"/>
    <property type="match status" value="1"/>
</dbReference>
<proteinExistence type="predicted"/>
<evidence type="ECO:0000313" key="2">
    <source>
        <dbReference type="Proteomes" id="UP000184440"/>
    </source>
</evidence>
<dbReference type="Gene3D" id="3.40.50.10540">
    <property type="entry name" value="Crotonobetainyl-coa:carnitine coa-transferase, domain 1"/>
    <property type="match status" value="1"/>
</dbReference>
<dbReference type="Proteomes" id="UP000184440">
    <property type="component" value="Unassembled WGS sequence"/>
</dbReference>
<dbReference type="Pfam" id="PF02515">
    <property type="entry name" value="CoA_transf_3"/>
    <property type="match status" value="1"/>
</dbReference>
<dbReference type="PANTHER" id="PTHR48228">
    <property type="entry name" value="SUCCINYL-COA--D-CITRAMALATE COA-TRANSFERASE"/>
    <property type="match status" value="1"/>
</dbReference>
<dbReference type="AlphaFoldDB" id="A0A1M7RM27"/>
<dbReference type="InterPro" id="IPR003673">
    <property type="entry name" value="CoA-Trfase_fam_III"/>
</dbReference>
<organism evidence="1 2">
    <name type="scientific">Cryptosporangium aurantiacum</name>
    <dbReference type="NCBI Taxonomy" id="134849"/>
    <lineage>
        <taxon>Bacteria</taxon>
        <taxon>Bacillati</taxon>
        <taxon>Actinomycetota</taxon>
        <taxon>Actinomycetes</taxon>
        <taxon>Cryptosporangiales</taxon>
        <taxon>Cryptosporangiaceae</taxon>
        <taxon>Cryptosporangium</taxon>
    </lineage>
</organism>